<keyword evidence="7" id="KW-1003">Cell membrane</keyword>
<comment type="subcellular location">
    <subcellularLocation>
        <location evidence="3">Cell membrane</location>
        <topology evidence="3">Lipid-anchor</topology>
        <topology evidence="3">GPI-anchor</topology>
    </subcellularLocation>
    <subcellularLocation>
        <location evidence="2">Secreted</location>
        <location evidence="2">Cell wall</location>
    </subcellularLocation>
</comment>
<keyword evidence="15" id="KW-0119">Carbohydrate metabolism</keyword>
<dbReference type="InterPro" id="IPR017853">
    <property type="entry name" value="GH"/>
</dbReference>
<evidence type="ECO:0000256" key="10">
    <source>
        <dbReference type="ARBA" id="ARBA00022622"/>
    </source>
</evidence>
<dbReference type="GO" id="GO:0005576">
    <property type="term" value="C:extracellular region"/>
    <property type="evidence" value="ECO:0007669"/>
    <property type="project" value="TreeGrafter"/>
</dbReference>
<dbReference type="Proteomes" id="UP001305647">
    <property type="component" value="Unassembled WGS sequence"/>
</dbReference>
<comment type="catalytic activity">
    <reaction evidence="1">
        <text>Hydrolysis of (1-&gt;3)-beta-D-glucosidic linkages in (1-&gt;3)-beta-D-glucans.</text>
        <dbReference type="EC" id="3.2.1.39"/>
    </reaction>
</comment>
<sequence>MENGPRRNQRHPRRHSNQHDPPPRHLVLRRPGRCHQRTRRPQDRHRHLRRGLHFPRGRHLGRQRGHVPHLPHGQRAPFGRQRRRGRLRETVKGTPLEKTPVGHVDTWTEWTRSASQPVLDAVDWVGVDAYSYWQDLVPNGVAEGKHLFDEAMGTMTARVGAKPVWITETGFPVSGGVSGDAVPSVEGARQFWAEVGCPLFGTMNVWWYTLRDAPQKPGTPSFGILGANLTQPLFDISCKGSAQAEPEDDACDAV</sequence>
<evidence type="ECO:0000256" key="13">
    <source>
        <dbReference type="ARBA" id="ARBA00023136"/>
    </source>
</evidence>
<dbReference type="EC" id="3.2.1.39" evidence="5"/>
<dbReference type="SUPFAM" id="SSF51445">
    <property type="entry name" value="(Trans)glycosidases"/>
    <property type="match status" value="1"/>
</dbReference>
<evidence type="ECO:0000256" key="9">
    <source>
        <dbReference type="ARBA" id="ARBA00022525"/>
    </source>
</evidence>
<keyword evidence="13" id="KW-0472">Membrane</keyword>
<evidence type="ECO:0000256" key="23">
    <source>
        <dbReference type="SAM" id="MobiDB-lite"/>
    </source>
</evidence>
<dbReference type="Gene3D" id="3.20.20.80">
    <property type="entry name" value="Glycosidases"/>
    <property type="match status" value="1"/>
</dbReference>
<evidence type="ECO:0000313" key="24">
    <source>
        <dbReference type="EMBL" id="KAK4103488.1"/>
    </source>
</evidence>
<name>A0AAN6Q4M9_9PEZI</name>
<evidence type="ECO:0000256" key="17">
    <source>
        <dbReference type="ARBA" id="ARBA00023316"/>
    </source>
</evidence>
<evidence type="ECO:0000256" key="8">
    <source>
        <dbReference type="ARBA" id="ARBA00022512"/>
    </source>
</evidence>
<protein>
    <recommendedName>
        <fullName evidence="6">Probable glucan endo-1,3-beta-glucosidase eglC</fullName>
        <ecNumber evidence="5">3.2.1.39</ecNumber>
    </recommendedName>
    <alternativeName>
        <fullName evidence="20">Endo-1,3-beta-glucanase eglC</fullName>
    </alternativeName>
    <alternativeName>
        <fullName evidence="21">Laminarinase eglC</fullName>
    </alternativeName>
</protein>
<evidence type="ECO:0000256" key="15">
    <source>
        <dbReference type="ARBA" id="ARBA00023277"/>
    </source>
</evidence>
<evidence type="ECO:0000256" key="5">
    <source>
        <dbReference type="ARBA" id="ARBA00012780"/>
    </source>
</evidence>
<reference evidence="24" key="1">
    <citation type="journal article" date="2023" name="Mol. Phylogenet. Evol.">
        <title>Genome-scale phylogeny and comparative genomics of the fungal order Sordariales.</title>
        <authorList>
            <person name="Hensen N."/>
            <person name="Bonometti L."/>
            <person name="Westerberg I."/>
            <person name="Brannstrom I.O."/>
            <person name="Guillou S."/>
            <person name="Cros-Aarteil S."/>
            <person name="Calhoun S."/>
            <person name="Haridas S."/>
            <person name="Kuo A."/>
            <person name="Mondo S."/>
            <person name="Pangilinan J."/>
            <person name="Riley R."/>
            <person name="LaButti K."/>
            <person name="Andreopoulos B."/>
            <person name="Lipzen A."/>
            <person name="Chen C."/>
            <person name="Yan M."/>
            <person name="Daum C."/>
            <person name="Ng V."/>
            <person name="Clum A."/>
            <person name="Steindorff A."/>
            <person name="Ohm R.A."/>
            <person name="Martin F."/>
            <person name="Silar P."/>
            <person name="Natvig D.O."/>
            <person name="Lalanne C."/>
            <person name="Gautier V."/>
            <person name="Ament-Velasquez S.L."/>
            <person name="Kruys A."/>
            <person name="Hutchinson M.I."/>
            <person name="Powell A.J."/>
            <person name="Barry K."/>
            <person name="Miller A.N."/>
            <person name="Grigoriev I.V."/>
            <person name="Debuchy R."/>
            <person name="Gladieux P."/>
            <person name="Hiltunen Thoren M."/>
            <person name="Johannesson H."/>
        </authorList>
    </citation>
    <scope>NUCLEOTIDE SEQUENCE</scope>
    <source>
        <strain evidence="24">CBS 757.83</strain>
    </source>
</reference>
<evidence type="ECO:0000256" key="11">
    <source>
        <dbReference type="ARBA" id="ARBA00022729"/>
    </source>
</evidence>
<feature type="compositionally biased region" description="Basic residues" evidence="23">
    <location>
        <begin position="7"/>
        <end position="16"/>
    </location>
</feature>
<dbReference type="InterPro" id="IPR000490">
    <property type="entry name" value="Glyco_hydro_17"/>
</dbReference>
<comment type="similarity">
    <text evidence="4 22">Belongs to the glycosyl hydrolase 17 family.</text>
</comment>
<keyword evidence="10" id="KW-0336">GPI-anchor</keyword>
<organism evidence="24 25">
    <name type="scientific">Parathielavia hyrcaniae</name>
    <dbReference type="NCBI Taxonomy" id="113614"/>
    <lineage>
        <taxon>Eukaryota</taxon>
        <taxon>Fungi</taxon>
        <taxon>Dikarya</taxon>
        <taxon>Ascomycota</taxon>
        <taxon>Pezizomycotina</taxon>
        <taxon>Sordariomycetes</taxon>
        <taxon>Sordariomycetidae</taxon>
        <taxon>Sordariales</taxon>
        <taxon>Chaetomiaceae</taxon>
        <taxon>Parathielavia</taxon>
    </lineage>
</organism>
<dbReference type="Pfam" id="PF00332">
    <property type="entry name" value="Glyco_hydro_17"/>
    <property type="match status" value="1"/>
</dbReference>
<evidence type="ECO:0000256" key="19">
    <source>
        <dbReference type="ARBA" id="ARBA00025152"/>
    </source>
</evidence>
<keyword evidence="14" id="KW-0325">Glycoprotein</keyword>
<feature type="compositionally biased region" description="Basic residues" evidence="23">
    <location>
        <begin position="26"/>
        <end position="69"/>
    </location>
</feature>
<dbReference type="GO" id="GO:0009277">
    <property type="term" value="C:fungal-type cell wall"/>
    <property type="evidence" value="ECO:0007669"/>
    <property type="project" value="TreeGrafter"/>
</dbReference>
<evidence type="ECO:0000256" key="4">
    <source>
        <dbReference type="ARBA" id="ARBA00008773"/>
    </source>
</evidence>
<dbReference type="GO" id="GO:0098552">
    <property type="term" value="C:side of membrane"/>
    <property type="evidence" value="ECO:0007669"/>
    <property type="project" value="UniProtKB-KW"/>
</dbReference>
<feature type="region of interest" description="Disordered" evidence="23">
    <location>
        <begin position="1"/>
        <end position="84"/>
    </location>
</feature>
<evidence type="ECO:0000256" key="12">
    <source>
        <dbReference type="ARBA" id="ARBA00022801"/>
    </source>
</evidence>
<reference evidence="24" key="2">
    <citation type="submission" date="2023-05" db="EMBL/GenBank/DDBJ databases">
        <authorList>
            <consortium name="Lawrence Berkeley National Laboratory"/>
            <person name="Steindorff A."/>
            <person name="Hensen N."/>
            <person name="Bonometti L."/>
            <person name="Westerberg I."/>
            <person name="Brannstrom I.O."/>
            <person name="Guillou S."/>
            <person name="Cros-Aarteil S."/>
            <person name="Calhoun S."/>
            <person name="Haridas S."/>
            <person name="Kuo A."/>
            <person name="Mondo S."/>
            <person name="Pangilinan J."/>
            <person name="Riley R."/>
            <person name="Labutti K."/>
            <person name="Andreopoulos B."/>
            <person name="Lipzen A."/>
            <person name="Chen C."/>
            <person name="Yanf M."/>
            <person name="Daum C."/>
            <person name="Ng V."/>
            <person name="Clum A."/>
            <person name="Ohm R."/>
            <person name="Martin F."/>
            <person name="Silar P."/>
            <person name="Natvig D."/>
            <person name="Lalanne C."/>
            <person name="Gautier V."/>
            <person name="Ament-Velasquez S.L."/>
            <person name="Kruys A."/>
            <person name="Hutchinson M.I."/>
            <person name="Powell A.J."/>
            <person name="Barry K."/>
            <person name="Miller A.N."/>
            <person name="Grigoriev I.V."/>
            <person name="Debuchy R."/>
            <person name="Gladieux P."/>
            <person name="Thoren M.H."/>
            <person name="Johannesson H."/>
        </authorList>
    </citation>
    <scope>NUCLEOTIDE SEQUENCE</scope>
    <source>
        <strain evidence="24">CBS 757.83</strain>
    </source>
</reference>
<keyword evidence="18" id="KW-0624">Polysaccharide degradation</keyword>
<evidence type="ECO:0000256" key="6">
    <source>
        <dbReference type="ARBA" id="ARBA00019762"/>
    </source>
</evidence>
<accession>A0AAN6Q4M9</accession>
<comment type="caution">
    <text evidence="24">The sequence shown here is derived from an EMBL/GenBank/DDBJ whole genome shotgun (WGS) entry which is preliminary data.</text>
</comment>
<evidence type="ECO:0000256" key="2">
    <source>
        <dbReference type="ARBA" id="ARBA00004191"/>
    </source>
</evidence>
<dbReference type="GO" id="GO:0042973">
    <property type="term" value="F:glucan endo-1,3-beta-D-glucosidase activity"/>
    <property type="evidence" value="ECO:0007669"/>
    <property type="project" value="UniProtKB-EC"/>
</dbReference>
<dbReference type="GO" id="GO:0005886">
    <property type="term" value="C:plasma membrane"/>
    <property type="evidence" value="ECO:0007669"/>
    <property type="project" value="UniProtKB-SubCell"/>
</dbReference>
<keyword evidence="8" id="KW-0134">Cell wall</keyword>
<proteinExistence type="inferred from homology"/>
<evidence type="ECO:0000256" key="21">
    <source>
        <dbReference type="ARBA" id="ARBA00032906"/>
    </source>
</evidence>
<evidence type="ECO:0000256" key="20">
    <source>
        <dbReference type="ARBA" id="ARBA00032134"/>
    </source>
</evidence>
<dbReference type="InterPro" id="IPR050732">
    <property type="entry name" value="Beta-glucan_modifiers"/>
</dbReference>
<keyword evidence="11" id="KW-0732">Signal</keyword>
<keyword evidence="25" id="KW-1185">Reference proteome</keyword>
<keyword evidence="12 24" id="KW-0378">Hydrolase</keyword>
<evidence type="ECO:0000256" key="18">
    <source>
        <dbReference type="ARBA" id="ARBA00023326"/>
    </source>
</evidence>
<dbReference type="AlphaFoldDB" id="A0AAN6Q4M9"/>
<keyword evidence="16" id="KW-0449">Lipoprotein</keyword>
<keyword evidence="9" id="KW-0964">Secreted</keyword>
<dbReference type="GO" id="GO:0071555">
    <property type="term" value="P:cell wall organization"/>
    <property type="evidence" value="ECO:0007669"/>
    <property type="project" value="UniProtKB-KW"/>
</dbReference>
<keyword evidence="17" id="KW-0961">Cell wall biogenesis/degradation</keyword>
<gene>
    <name evidence="24" type="ORF">N658DRAFT_493968</name>
</gene>
<dbReference type="PANTHER" id="PTHR16631">
    <property type="entry name" value="GLUCAN 1,3-BETA-GLUCOSIDASE"/>
    <property type="match status" value="1"/>
</dbReference>
<evidence type="ECO:0000313" key="25">
    <source>
        <dbReference type="Proteomes" id="UP001305647"/>
    </source>
</evidence>
<evidence type="ECO:0000256" key="3">
    <source>
        <dbReference type="ARBA" id="ARBA00004609"/>
    </source>
</evidence>
<evidence type="ECO:0000256" key="14">
    <source>
        <dbReference type="ARBA" id="ARBA00023180"/>
    </source>
</evidence>
<dbReference type="PANTHER" id="PTHR16631:SF13">
    <property type="entry name" value="GLUCAN ENDO-1,3-BETA-GLUCOSIDASE EGLC-RELATED"/>
    <property type="match status" value="1"/>
</dbReference>
<evidence type="ECO:0000256" key="1">
    <source>
        <dbReference type="ARBA" id="ARBA00000382"/>
    </source>
</evidence>
<evidence type="ECO:0000256" key="7">
    <source>
        <dbReference type="ARBA" id="ARBA00022475"/>
    </source>
</evidence>
<dbReference type="EMBL" id="MU863628">
    <property type="protein sequence ID" value="KAK4103488.1"/>
    <property type="molecule type" value="Genomic_DNA"/>
</dbReference>
<dbReference type="GO" id="GO:0009986">
    <property type="term" value="C:cell surface"/>
    <property type="evidence" value="ECO:0007669"/>
    <property type="project" value="TreeGrafter"/>
</dbReference>
<evidence type="ECO:0000256" key="22">
    <source>
        <dbReference type="RuleBase" id="RU004335"/>
    </source>
</evidence>
<evidence type="ECO:0000256" key="16">
    <source>
        <dbReference type="ARBA" id="ARBA00023288"/>
    </source>
</evidence>
<dbReference type="GO" id="GO:0000272">
    <property type="term" value="P:polysaccharide catabolic process"/>
    <property type="evidence" value="ECO:0007669"/>
    <property type="project" value="UniProtKB-KW"/>
</dbReference>
<comment type="function">
    <text evidence="19">Glucanases play a role in cell expansion during growth, in cell-cell fusion during mating, and in spore release during sporulation. This enzyme may be involved in beta-glucan degradation and also function biosynthetically as a transglycosylase.</text>
</comment>